<organism evidence="9 10">
    <name type="scientific">Trachymyrmex septentrionalis</name>
    <dbReference type="NCBI Taxonomy" id="34720"/>
    <lineage>
        <taxon>Eukaryota</taxon>
        <taxon>Metazoa</taxon>
        <taxon>Ecdysozoa</taxon>
        <taxon>Arthropoda</taxon>
        <taxon>Hexapoda</taxon>
        <taxon>Insecta</taxon>
        <taxon>Pterygota</taxon>
        <taxon>Neoptera</taxon>
        <taxon>Endopterygota</taxon>
        <taxon>Hymenoptera</taxon>
        <taxon>Apocrita</taxon>
        <taxon>Aculeata</taxon>
        <taxon>Formicoidea</taxon>
        <taxon>Formicidae</taxon>
        <taxon>Myrmicinae</taxon>
        <taxon>Trachymyrmex</taxon>
    </lineage>
</organism>
<dbReference type="Pfam" id="PF03029">
    <property type="entry name" value="ATP_bind_1"/>
    <property type="match status" value="1"/>
</dbReference>
<dbReference type="GO" id="GO:0003924">
    <property type="term" value="F:GTPase activity"/>
    <property type="evidence" value="ECO:0007669"/>
    <property type="project" value="TreeGrafter"/>
</dbReference>
<protein>
    <recommendedName>
        <fullName evidence="3 8">GPN-loop GTPase 2</fullName>
    </recommendedName>
</protein>
<dbReference type="PANTHER" id="PTHR21231:SF3">
    <property type="entry name" value="GPN-LOOP GTPASE 2"/>
    <property type="match status" value="1"/>
</dbReference>
<evidence type="ECO:0000256" key="8">
    <source>
        <dbReference type="RuleBase" id="RU365059"/>
    </source>
</evidence>
<dbReference type="STRING" id="34720.A0A195F257"/>
<dbReference type="InterPro" id="IPR030231">
    <property type="entry name" value="Gpn2"/>
</dbReference>
<keyword evidence="6 8" id="KW-0342">GTP-binding</keyword>
<evidence type="ECO:0000256" key="4">
    <source>
        <dbReference type="ARBA" id="ARBA00022741"/>
    </source>
</evidence>
<dbReference type="Proteomes" id="UP000078541">
    <property type="component" value="Unassembled WGS sequence"/>
</dbReference>
<gene>
    <name evidence="9" type="ORF">ALC56_11036</name>
</gene>
<dbReference type="SUPFAM" id="SSF52540">
    <property type="entry name" value="P-loop containing nucleoside triphosphate hydrolases"/>
    <property type="match status" value="1"/>
</dbReference>
<reference evidence="9 10" key="1">
    <citation type="submission" date="2016-03" db="EMBL/GenBank/DDBJ databases">
        <title>Trachymyrmex septentrionalis WGS genome.</title>
        <authorList>
            <person name="Nygaard S."/>
            <person name="Hu H."/>
            <person name="Boomsma J."/>
            <person name="Zhang G."/>
        </authorList>
    </citation>
    <scope>NUCLEOTIDE SEQUENCE [LARGE SCALE GENOMIC DNA]</scope>
    <source>
        <strain evidence="9">Tsep2-gDNA-1</strain>
        <tissue evidence="9">Whole body</tissue>
    </source>
</reference>
<evidence type="ECO:0000313" key="10">
    <source>
        <dbReference type="Proteomes" id="UP000078541"/>
    </source>
</evidence>
<keyword evidence="5 8" id="KW-0378">Hydrolase</keyword>
<keyword evidence="10" id="KW-1185">Reference proteome</keyword>
<comment type="subunit">
    <text evidence="7">Heterodimers with GPN1 or GPN3. Binds to RNA polymerase II (RNAPII).</text>
</comment>
<dbReference type="PANTHER" id="PTHR21231">
    <property type="entry name" value="XPA-BINDING PROTEIN 1-RELATED"/>
    <property type="match status" value="1"/>
</dbReference>
<dbReference type="CDD" id="cd17871">
    <property type="entry name" value="GPN2"/>
    <property type="match status" value="1"/>
</dbReference>
<name>A0A195F257_9HYME</name>
<sequence length="391" mass="43972">MTERACGIVTNNHHTDIVLKSYSNRTLLIVTHFKKFGTLLIINRESAVNDYSSDVFTIKTIFGNENNDIDLAARYIAQQINIEKSLLLSIALKDYDLNTLKSIVAAINQIKPCGKTTYCNAMSKFLESIGRKVAVINIDPANENMEYTPAADISELIKHEEVMAHFGLGPNGALVYCMEFLETNIKWLITKVLNLKDHYLIFDCPGQVELYTHHKSVSQIAEKLNQNLVRLCSVHLVDSHHCSDPGKYLSSLILCTTVMLQIGLPHVNIMTKFDEMKKFSNQLAFNIDFYTEVLDLNYLLEQLDENPFTAKYKKLNTALVSIIEDYSLVSFIPLDVTNKALLLQVKNAIDKANGYVFGGNEPRDVQTLLACAVGAVNETEKMSTLDEYLSL</sequence>
<dbReference type="InterPro" id="IPR027417">
    <property type="entry name" value="P-loop_NTPase"/>
</dbReference>
<comment type="similarity">
    <text evidence="2 8">Belongs to the GPN-loop GTPase family.</text>
</comment>
<evidence type="ECO:0000256" key="2">
    <source>
        <dbReference type="ARBA" id="ARBA00005290"/>
    </source>
</evidence>
<dbReference type="FunFam" id="3.40.50.300:FF:000338">
    <property type="entry name" value="GPN-loop GTPase 2"/>
    <property type="match status" value="1"/>
</dbReference>
<dbReference type="GO" id="GO:0005737">
    <property type="term" value="C:cytoplasm"/>
    <property type="evidence" value="ECO:0007669"/>
    <property type="project" value="TreeGrafter"/>
</dbReference>
<dbReference type="AlphaFoldDB" id="A0A195F257"/>
<dbReference type="EMBL" id="KQ981856">
    <property type="protein sequence ID" value="KYN34548.1"/>
    <property type="molecule type" value="Genomic_DNA"/>
</dbReference>
<dbReference type="GO" id="GO:0005525">
    <property type="term" value="F:GTP binding"/>
    <property type="evidence" value="ECO:0007669"/>
    <property type="project" value="UniProtKB-KW"/>
</dbReference>
<evidence type="ECO:0000256" key="1">
    <source>
        <dbReference type="ARBA" id="ARBA00003181"/>
    </source>
</evidence>
<comment type="function">
    <text evidence="1 8">Small GTPase required for proper localization of RNA polymerase II and III (RNAPII and RNAPIII). May act at an RNAP assembly step prior to nuclear import.</text>
</comment>
<proteinExistence type="inferred from homology"/>
<keyword evidence="4 8" id="KW-0547">Nucleotide-binding</keyword>
<evidence type="ECO:0000256" key="3">
    <source>
        <dbReference type="ARBA" id="ARBA00014588"/>
    </source>
</evidence>
<dbReference type="Pfam" id="PF10178">
    <property type="entry name" value="PAC3"/>
    <property type="match status" value="1"/>
</dbReference>
<accession>A0A195F257</accession>
<evidence type="ECO:0000256" key="6">
    <source>
        <dbReference type="ARBA" id="ARBA00023134"/>
    </source>
</evidence>
<evidence type="ECO:0000313" key="9">
    <source>
        <dbReference type="EMBL" id="KYN34548.1"/>
    </source>
</evidence>
<dbReference type="Gene3D" id="3.30.230.90">
    <property type="match status" value="1"/>
</dbReference>
<dbReference type="InterPro" id="IPR018788">
    <property type="entry name" value="Proteasome_assmbl_chp_3"/>
</dbReference>
<dbReference type="InterPro" id="IPR053720">
    <property type="entry name" value="Psm_Assembly_Chaperone"/>
</dbReference>
<evidence type="ECO:0000256" key="7">
    <source>
        <dbReference type="ARBA" id="ARBA00046611"/>
    </source>
</evidence>
<dbReference type="InterPro" id="IPR004130">
    <property type="entry name" value="Gpn"/>
</dbReference>
<evidence type="ECO:0000256" key="5">
    <source>
        <dbReference type="ARBA" id="ARBA00022801"/>
    </source>
</evidence>
<dbReference type="GO" id="GO:0043248">
    <property type="term" value="P:proteasome assembly"/>
    <property type="evidence" value="ECO:0007669"/>
    <property type="project" value="InterPro"/>
</dbReference>
<dbReference type="Gene3D" id="3.40.50.300">
    <property type="entry name" value="P-loop containing nucleotide triphosphate hydrolases"/>
    <property type="match status" value="1"/>
</dbReference>